<name>A0A9W4XU60_9PLEO</name>
<dbReference type="AlphaFoldDB" id="A0A9W4XU60"/>
<comment type="caution">
    <text evidence="2">The sequence shown here is derived from an EMBL/GenBank/DDBJ whole genome shotgun (WGS) entry which is preliminary data.</text>
</comment>
<accession>A0A9W4XU60</accession>
<evidence type="ECO:0000313" key="3">
    <source>
        <dbReference type="Proteomes" id="UP001152607"/>
    </source>
</evidence>
<evidence type="ECO:0000256" key="1">
    <source>
        <dbReference type="SAM" id="MobiDB-lite"/>
    </source>
</evidence>
<sequence length="158" mass="18595">MVLLQDQRPLRIRLHPRSRLPHHHAAQRAPLQPRVLGPPRLIPRPTAPRLRPRPGLAHNHVPQLPRRRRQRAQLHPRHRRHALQRGVRRANRLPEAPLRAPPLHRPPIPQRRGFLLLPATHLPLPRRQRSRTRLPSLLHQSLPVPPLLPVQPRNRPFR</sequence>
<proteinExistence type="predicted"/>
<protein>
    <submittedName>
        <fullName evidence="2">Uncharacterized protein</fullName>
    </submittedName>
</protein>
<organism evidence="2 3">
    <name type="scientific">Periconia digitata</name>
    <dbReference type="NCBI Taxonomy" id="1303443"/>
    <lineage>
        <taxon>Eukaryota</taxon>
        <taxon>Fungi</taxon>
        <taxon>Dikarya</taxon>
        <taxon>Ascomycota</taxon>
        <taxon>Pezizomycotina</taxon>
        <taxon>Dothideomycetes</taxon>
        <taxon>Pleosporomycetidae</taxon>
        <taxon>Pleosporales</taxon>
        <taxon>Massarineae</taxon>
        <taxon>Periconiaceae</taxon>
        <taxon>Periconia</taxon>
    </lineage>
</organism>
<feature type="compositionally biased region" description="Low complexity" evidence="1">
    <location>
        <begin position="47"/>
        <end position="56"/>
    </location>
</feature>
<evidence type="ECO:0000313" key="2">
    <source>
        <dbReference type="EMBL" id="CAI6337746.1"/>
    </source>
</evidence>
<feature type="region of interest" description="Disordered" evidence="1">
    <location>
        <begin position="15"/>
        <end position="84"/>
    </location>
</feature>
<feature type="compositionally biased region" description="Basic residues" evidence="1">
    <location>
        <begin position="65"/>
        <end position="84"/>
    </location>
</feature>
<keyword evidence="3" id="KW-1185">Reference proteome</keyword>
<dbReference type="EMBL" id="CAOQHR010000007">
    <property type="protein sequence ID" value="CAI6337746.1"/>
    <property type="molecule type" value="Genomic_DNA"/>
</dbReference>
<gene>
    <name evidence="2" type="ORF">PDIGIT_LOCUS10861</name>
</gene>
<reference evidence="2" key="1">
    <citation type="submission" date="2023-01" db="EMBL/GenBank/DDBJ databases">
        <authorList>
            <person name="Van Ghelder C."/>
            <person name="Rancurel C."/>
        </authorList>
    </citation>
    <scope>NUCLEOTIDE SEQUENCE</scope>
    <source>
        <strain evidence="2">CNCM I-4278</strain>
    </source>
</reference>
<dbReference type="Proteomes" id="UP001152607">
    <property type="component" value="Unassembled WGS sequence"/>
</dbReference>
<feature type="compositionally biased region" description="Basic residues" evidence="1">
    <location>
        <begin position="15"/>
        <end position="26"/>
    </location>
</feature>
<feature type="region of interest" description="Disordered" evidence="1">
    <location>
        <begin position="135"/>
        <end position="158"/>
    </location>
</feature>